<dbReference type="Gene3D" id="3.40.1440.10">
    <property type="entry name" value="GIY-YIG endonuclease"/>
    <property type="match status" value="1"/>
</dbReference>
<evidence type="ECO:0000256" key="1">
    <source>
        <dbReference type="ARBA" id="ARBA00010045"/>
    </source>
</evidence>
<reference evidence="3" key="1">
    <citation type="submission" date="2017-09" db="EMBL/GenBank/DDBJ databases">
        <authorList>
            <person name="Ehlers B."/>
            <person name="Leendertz F.H."/>
        </authorList>
    </citation>
    <scope>NUCLEOTIDE SEQUENCE</scope>
</reference>
<protein>
    <submittedName>
        <fullName evidence="3">GIY-YIG homing endonuclease</fullName>
    </submittedName>
</protein>
<keyword evidence="3" id="KW-0378">Hydrolase</keyword>
<dbReference type="InterPro" id="IPR003611">
    <property type="entry name" value="NUMOD3"/>
</dbReference>
<name>A0A2L1IPW5_OPHNO</name>
<dbReference type="Pfam" id="PF01541">
    <property type="entry name" value="GIY-YIG"/>
    <property type="match status" value="1"/>
</dbReference>
<keyword evidence="3" id="KW-0540">Nuclease</keyword>
<evidence type="ECO:0000313" key="3">
    <source>
        <dbReference type="EMBL" id="AVD96812.1"/>
    </source>
</evidence>
<dbReference type="InterPro" id="IPR000305">
    <property type="entry name" value="GIY-YIG_endonuc"/>
</dbReference>
<dbReference type="PROSITE" id="PS50164">
    <property type="entry name" value="GIY_YIG"/>
    <property type="match status" value="1"/>
</dbReference>
<sequence>MDHFNFKLYTYMKYTLTCKSNFIYLSKVDKRFYSSKSTFSKLPYINTVPVLVLYKLADKSYINSFIDTLKDKRGIYSFINTVNGKQYIGSAKDLYLRLNEHLNNKKSNLLLQAAFDKYGLDKFNWIIYKYFTYESKIISHKSLTELETYYISIFDFNTLYNFSTLAHNNLGYKHTEESKLKISKPGKLNPMYAKSHTLETKNLISIKISKYPLGGRTLWYWLQFN</sequence>
<dbReference type="InterPro" id="IPR006350">
    <property type="entry name" value="Intron_endoG1"/>
</dbReference>
<reference evidence="3" key="2">
    <citation type="journal article" date="2018" name="Can. J. Microbiol.">
        <title>The complete mitochondrial genome of the Dutch elm disease fungus Ophiostoma novo-ulmi subspecies novo-ulmi.</title>
        <authorList>
            <person name="Abboud G.T."/>
            <person name="Zubaer A."/>
            <person name="Wai A."/>
            <person name="Hausner G."/>
        </authorList>
    </citation>
    <scope>NUCLEOTIDE SEQUENCE</scope>
</reference>
<dbReference type="SMART" id="SM00496">
    <property type="entry name" value="IENR2"/>
    <property type="match status" value="2"/>
</dbReference>
<organism evidence="3">
    <name type="scientific">Ophiostoma novo-ulmi subsp. novo-ulmi</name>
    <dbReference type="NCBI Taxonomy" id="170179"/>
    <lineage>
        <taxon>Eukaryota</taxon>
        <taxon>Fungi</taxon>
        <taxon>Dikarya</taxon>
        <taxon>Ascomycota</taxon>
        <taxon>Pezizomycotina</taxon>
        <taxon>Sordariomycetes</taxon>
        <taxon>Sordariomycetidae</taxon>
        <taxon>Ophiostomatales</taxon>
        <taxon>Ophiostomataceae</taxon>
        <taxon>Ophiostoma</taxon>
    </lineage>
</organism>
<dbReference type="SUPFAM" id="SSF82771">
    <property type="entry name" value="GIY-YIG endonuclease"/>
    <property type="match status" value="1"/>
</dbReference>
<geneLocation type="mitochondrion" evidence="3"/>
<dbReference type="GO" id="GO:0003677">
    <property type="term" value="F:DNA binding"/>
    <property type="evidence" value="ECO:0007669"/>
    <property type="project" value="InterPro"/>
</dbReference>
<keyword evidence="3" id="KW-0255">Endonuclease</keyword>
<dbReference type="AlphaFoldDB" id="A0A2L1IPW5"/>
<dbReference type="NCBIfam" id="TIGR01453">
    <property type="entry name" value="grpIintron_endo"/>
    <property type="match status" value="1"/>
</dbReference>
<evidence type="ECO:0000259" key="2">
    <source>
        <dbReference type="PROSITE" id="PS50164"/>
    </source>
</evidence>
<accession>A0A2L1IPW5</accession>
<feature type="domain" description="GIY-YIG" evidence="2">
    <location>
        <begin position="71"/>
        <end position="162"/>
    </location>
</feature>
<dbReference type="SUPFAM" id="SSF64496">
    <property type="entry name" value="DNA-binding domain of intron-encoded endonucleases"/>
    <property type="match status" value="1"/>
</dbReference>
<dbReference type="SMART" id="SM00465">
    <property type="entry name" value="GIYc"/>
    <property type="match status" value="1"/>
</dbReference>
<dbReference type="GO" id="GO:0004519">
    <property type="term" value="F:endonuclease activity"/>
    <property type="evidence" value="ECO:0007669"/>
    <property type="project" value="UniProtKB-KW"/>
</dbReference>
<dbReference type="Pfam" id="PF07460">
    <property type="entry name" value="NUMOD3"/>
    <property type="match status" value="1"/>
</dbReference>
<keyword evidence="3" id="KW-0496">Mitochondrion</keyword>
<proteinExistence type="predicted"/>
<gene>
    <name evidence="3" type="primary">heg</name>
</gene>
<dbReference type="InterPro" id="IPR035901">
    <property type="entry name" value="GIY-YIG_endonuc_sf"/>
</dbReference>
<comment type="similarity">
    <text evidence="1">To endonucleases of group I introns of fungi and phage.</text>
</comment>
<dbReference type="EMBL" id="MG020143">
    <property type="protein sequence ID" value="AVD96812.1"/>
    <property type="molecule type" value="Genomic_DNA"/>
</dbReference>